<dbReference type="EMBL" id="OR343189">
    <property type="protein sequence ID" value="WNL50057.1"/>
    <property type="molecule type" value="Genomic_DNA"/>
</dbReference>
<gene>
    <name evidence="2" type="ORF">MarDSR_018</name>
</gene>
<proteinExistence type="predicted"/>
<accession>A0AA96J0W5</accession>
<organism evidence="2">
    <name type="scientific">Marseillevirus sp</name>
    <dbReference type="NCBI Taxonomy" id="2809551"/>
    <lineage>
        <taxon>Viruses</taxon>
        <taxon>Varidnaviria</taxon>
        <taxon>Bamfordvirae</taxon>
        <taxon>Nucleocytoviricota</taxon>
        <taxon>Megaviricetes</taxon>
        <taxon>Pimascovirales</taxon>
        <taxon>Pimascovirales incertae sedis</taxon>
        <taxon>Marseilleviridae</taxon>
        <taxon>Marseillevirus</taxon>
    </lineage>
</organism>
<sequence>MYLWVAGMHQKSMQTPGIICLTRNDDLWKDNVVRLEKSDKTFIADAPILFSKSTKYLEEEWKELIQEFDKKFSRVGETWENYYIVNIREAILVLEDTIGKKERKEYAEAWLDNWGESHRELRRLTEDYENAFFSLQMEEPFLAAMMQEKFAKYKKDSVGLDWQQYHLNQLRGLVQLTKEWTELAIKNEPFTVKDIEVLKSIKNLPEEDSNYVRNGEKVWLERLSYVATTSPLCARVLSQKYRRYKNKVFTSTSEERRRDFIRGWRLNELNSSILDVLSLLQKTKRKVEEEKKYAPGGEGALEAKKHFESLQ</sequence>
<reference evidence="2" key="1">
    <citation type="submission" date="2023-07" db="EMBL/GenBank/DDBJ databases">
        <authorList>
            <person name="Xia Y."/>
        </authorList>
    </citation>
    <scope>NUCLEOTIDE SEQUENCE</scope>
    <source>
        <strain evidence="2">E</strain>
    </source>
</reference>
<evidence type="ECO:0000256" key="1">
    <source>
        <dbReference type="SAM" id="MobiDB-lite"/>
    </source>
</evidence>
<feature type="compositionally biased region" description="Basic and acidic residues" evidence="1">
    <location>
        <begin position="301"/>
        <end position="311"/>
    </location>
</feature>
<name>A0AA96J0W5_9VIRU</name>
<evidence type="ECO:0000313" key="2">
    <source>
        <dbReference type="EMBL" id="WNL50057.1"/>
    </source>
</evidence>
<protein>
    <submittedName>
        <fullName evidence="2">Uncharacterized protein</fullName>
    </submittedName>
</protein>
<feature type="region of interest" description="Disordered" evidence="1">
    <location>
        <begin position="288"/>
        <end position="311"/>
    </location>
</feature>